<protein>
    <submittedName>
        <fullName evidence="2">Uncharacterized protein</fullName>
    </submittedName>
</protein>
<name>A0A1B7YQJ2_COLHI</name>
<dbReference type="EMBL" id="LTAN01000002">
    <property type="protein sequence ID" value="OBR14310.1"/>
    <property type="molecule type" value="Genomic_DNA"/>
</dbReference>
<dbReference type="Proteomes" id="UP000092177">
    <property type="component" value="Chromosome 2"/>
</dbReference>
<sequence length="65" mass="7356">MRRKPPRKSTGVRPTGQLAMGWLGGRLDHSPVPGCWKGDQQERAGDEVEWPARFQEEGKSQVRAR</sequence>
<evidence type="ECO:0000313" key="2">
    <source>
        <dbReference type="EMBL" id="OBR14310.1"/>
    </source>
</evidence>
<dbReference type="AlphaFoldDB" id="A0A1B7YQJ2"/>
<dbReference type="RefSeq" id="XP_018162827.1">
    <property type="nucleotide sequence ID" value="XM_018298011.1"/>
</dbReference>
<gene>
    <name evidence="2" type="ORF">CH63R_03036</name>
</gene>
<evidence type="ECO:0000256" key="1">
    <source>
        <dbReference type="SAM" id="MobiDB-lite"/>
    </source>
</evidence>
<dbReference type="GeneID" id="28862118"/>
<dbReference type="KEGG" id="chig:CH63R_03036"/>
<reference evidence="3" key="1">
    <citation type="journal article" date="2017" name="BMC Genomics">
        <title>Gapless genome assembly of Colletotrichum higginsianum reveals chromosome structure and association of transposable elements with secondary metabolite gene clusters.</title>
        <authorList>
            <person name="Dallery J.-F."/>
            <person name="Lapalu N."/>
            <person name="Zampounis A."/>
            <person name="Pigne S."/>
            <person name="Luyten I."/>
            <person name="Amselem J."/>
            <person name="Wittenberg A.H.J."/>
            <person name="Zhou S."/>
            <person name="de Queiroz M.V."/>
            <person name="Robin G.P."/>
            <person name="Auger A."/>
            <person name="Hainaut M."/>
            <person name="Henrissat B."/>
            <person name="Kim K.-T."/>
            <person name="Lee Y.-H."/>
            <person name="Lespinet O."/>
            <person name="Schwartz D.C."/>
            <person name="Thon M.R."/>
            <person name="O'Connell R.J."/>
        </authorList>
    </citation>
    <scope>NUCLEOTIDE SEQUENCE [LARGE SCALE GENOMIC DNA]</scope>
    <source>
        <strain evidence="3">IMI 349063</strain>
    </source>
</reference>
<keyword evidence="3" id="KW-1185">Reference proteome</keyword>
<organism evidence="2 3">
    <name type="scientific">Colletotrichum higginsianum (strain IMI 349063)</name>
    <name type="common">Crucifer anthracnose fungus</name>
    <dbReference type="NCBI Taxonomy" id="759273"/>
    <lineage>
        <taxon>Eukaryota</taxon>
        <taxon>Fungi</taxon>
        <taxon>Dikarya</taxon>
        <taxon>Ascomycota</taxon>
        <taxon>Pezizomycotina</taxon>
        <taxon>Sordariomycetes</taxon>
        <taxon>Hypocreomycetidae</taxon>
        <taxon>Glomerellales</taxon>
        <taxon>Glomerellaceae</taxon>
        <taxon>Colletotrichum</taxon>
        <taxon>Colletotrichum destructivum species complex</taxon>
    </lineage>
</organism>
<dbReference type="VEuPathDB" id="FungiDB:CH63R_03036"/>
<accession>A0A1B7YQJ2</accession>
<evidence type="ECO:0000313" key="3">
    <source>
        <dbReference type="Proteomes" id="UP000092177"/>
    </source>
</evidence>
<comment type="caution">
    <text evidence="2">The sequence shown here is derived from an EMBL/GenBank/DDBJ whole genome shotgun (WGS) entry which is preliminary data.</text>
</comment>
<feature type="compositionally biased region" description="Basic and acidic residues" evidence="1">
    <location>
        <begin position="54"/>
        <end position="65"/>
    </location>
</feature>
<feature type="region of interest" description="Disordered" evidence="1">
    <location>
        <begin position="1"/>
        <end position="65"/>
    </location>
</feature>
<proteinExistence type="predicted"/>